<feature type="transmembrane region" description="Helical" evidence="1">
    <location>
        <begin position="83"/>
        <end position="105"/>
    </location>
</feature>
<keyword evidence="1" id="KW-0812">Transmembrane</keyword>
<gene>
    <name evidence="2" type="ORF">HNR67_001705</name>
</gene>
<keyword evidence="3" id="KW-1185">Reference proteome</keyword>
<sequence length="142" mass="15167">MAIDEKRAWILMVVAILGYTTYLILVLGRSGPGPLAETPYVATMLWTIGGGIVAGIVLHILASIGTSAAANRTDQRDREINQFGEHVGGSFIVIGAMSALVMTMAEAPHFWIANTIYLGFVLSAVLGSAAKLSAYRQGFQPW</sequence>
<dbReference type="Proteomes" id="UP000533598">
    <property type="component" value="Unassembled WGS sequence"/>
</dbReference>
<evidence type="ECO:0000256" key="1">
    <source>
        <dbReference type="SAM" id="Phobius"/>
    </source>
</evidence>
<dbReference type="AlphaFoldDB" id="A0A7W7C6X2"/>
<dbReference type="RefSeq" id="WP_185001541.1">
    <property type="nucleotide sequence ID" value="NZ_BAAAUI010000031.1"/>
</dbReference>
<feature type="transmembrane region" description="Helical" evidence="1">
    <location>
        <begin position="111"/>
        <end position="130"/>
    </location>
</feature>
<name>A0A7W7C6X2_9PSEU</name>
<keyword evidence="1" id="KW-0472">Membrane</keyword>
<feature type="transmembrane region" description="Helical" evidence="1">
    <location>
        <begin position="9"/>
        <end position="28"/>
    </location>
</feature>
<feature type="transmembrane region" description="Helical" evidence="1">
    <location>
        <begin position="40"/>
        <end position="62"/>
    </location>
</feature>
<reference evidence="2 3" key="1">
    <citation type="submission" date="2020-08" db="EMBL/GenBank/DDBJ databases">
        <title>Sequencing the genomes of 1000 actinobacteria strains.</title>
        <authorList>
            <person name="Klenk H.-P."/>
        </authorList>
    </citation>
    <scope>NUCLEOTIDE SEQUENCE [LARGE SCALE GENOMIC DNA]</scope>
    <source>
        <strain evidence="2 3">DSM 44230</strain>
    </source>
</reference>
<keyword evidence="1" id="KW-1133">Transmembrane helix</keyword>
<protein>
    <recommendedName>
        <fullName evidence="4">DUF2178 domain-containing protein</fullName>
    </recommendedName>
</protein>
<evidence type="ECO:0008006" key="4">
    <source>
        <dbReference type="Google" id="ProtNLM"/>
    </source>
</evidence>
<accession>A0A7W7C6X2</accession>
<proteinExistence type="predicted"/>
<evidence type="ECO:0000313" key="2">
    <source>
        <dbReference type="EMBL" id="MBB4675587.1"/>
    </source>
</evidence>
<comment type="caution">
    <text evidence="2">The sequence shown here is derived from an EMBL/GenBank/DDBJ whole genome shotgun (WGS) entry which is preliminary data.</text>
</comment>
<evidence type="ECO:0000313" key="3">
    <source>
        <dbReference type="Proteomes" id="UP000533598"/>
    </source>
</evidence>
<dbReference type="EMBL" id="JACHMH010000001">
    <property type="protein sequence ID" value="MBB4675587.1"/>
    <property type="molecule type" value="Genomic_DNA"/>
</dbReference>
<organism evidence="2 3">
    <name type="scientific">Crossiella cryophila</name>
    <dbReference type="NCBI Taxonomy" id="43355"/>
    <lineage>
        <taxon>Bacteria</taxon>
        <taxon>Bacillati</taxon>
        <taxon>Actinomycetota</taxon>
        <taxon>Actinomycetes</taxon>
        <taxon>Pseudonocardiales</taxon>
        <taxon>Pseudonocardiaceae</taxon>
        <taxon>Crossiella</taxon>
    </lineage>
</organism>